<evidence type="ECO:0000313" key="1">
    <source>
        <dbReference type="EMBL" id="SMQ12926.1"/>
    </source>
</evidence>
<dbReference type="NCBIfam" id="TIGR02620">
    <property type="entry name" value="cas_VVA1548"/>
    <property type="match status" value="1"/>
</dbReference>
<dbReference type="OrthoDB" id="8548152at2"/>
<dbReference type="Pfam" id="PF09652">
    <property type="entry name" value="Cas_VVA1548"/>
    <property type="match status" value="1"/>
</dbReference>
<gene>
    <name evidence="2" type="ORF">KEBURONENSIS_00881</name>
    <name evidence="1" type="ORF">KEBURONENSIS_01743</name>
</gene>
<dbReference type="InterPro" id="IPR013443">
    <property type="entry name" value="CRISPR-assoc_prot_Csx16"/>
</dbReference>
<dbReference type="AlphaFoldDB" id="A0A238HIE8"/>
<dbReference type="RefSeq" id="WP_095063006.1">
    <property type="nucleotide sequence ID" value="NZ_FXUV02000013.1"/>
</dbReference>
<dbReference type="Proteomes" id="UP000215450">
    <property type="component" value="Unassembled WGS sequence"/>
</dbReference>
<dbReference type="EMBL" id="FXUV02000013">
    <property type="protein sequence ID" value="SNB61643.1"/>
    <property type="molecule type" value="Genomic_DNA"/>
</dbReference>
<accession>A0A238HIE8</accession>
<dbReference type="EMBL" id="FXUV01000037">
    <property type="protein sequence ID" value="SMQ12926.1"/>
    <property type="molecule type" value="Genomic_DNA"/>
</dbReference>
<name>A0A238HIE8_9NEIS</name>
<proteinExistence type="predicted"/>
<evidence type="ECO:0000313" key="3">
    <source>
        <dbReference type="Proteomes" id="UP000215450"/>
    </source>
</evidence>
<reference evidence="1" key="1">
    <citation type="submission" date="2017-05" db="EMBL/GenBank/DDBJ databases">
        <authorList>
            <person name="Song R."/>
            <person name="Chenine A.L."/>
            <person name="Ruprecht R.M."/>
        </authorList>
    </citation>
    <scope>NUCLEOTIDE SEQUENCE</scope>
    <source>
        <strain evidence="1">Kingella_eburonensis</strain>
    </source>
</reference>
<reference evidence="2 3" key="2">
    <citation type="submission" date="2017-06" db="EMBL/GenBank/DDBJ databases">
        <authorList>
            <person name="Kim H.J."/>
            <person name="Triplett B.A."/>
        </authorList>
    </citation>
    <scope>NUCLEOTIDE SEQUENCE [LARGE SCALE GENOMIC DNA]</scope>
    <source>
        <strain evidence="2">Kingella_eburonensis</strain>
    </source>
</reference>
<protein>
    <submittedName>
        <fullName evidence="1">Putative CRISPR-associated protein (Cas_VVA1548)</fullName>
    </submittedName>
</protein>
<organism evidence="1">
    <name type="scientific">Kingella negevensis</name>
    <dbReference type="NCBI Taxonomy" id="1522312"/>
    <lineage>
        <taxon>Bacteria</taxon>
        <taxon>Pseudomonadati</taxon>
        <taxon>Pseudomonadota</taxon>
        <taxon>Betaproteobacteria</taxon>
        <taxon>Neisseriales</taxon>
        <taxon>Neisseriaceae</taxon>
        <taxon>Kingella</taxon>
    </lineage>
</organism>
<keyword evidence="3" id="KW-1185">Reference proteome</keyword>
<sequence length="99" mass="10948">MATLFISRHAGAMDWIRQQPNWQIDEIVPHLDLARVQAGDVIVGTLPIHLAAEVCAKGAKFYFLQMPQSFAGRGSEYTAEEMTAAGASLVQFDVKRIDE</sequence>
<evidence type="ECO:0000313" key="2">
    <source>
        <dbReference type="EMBL" id="SNB61643.1"/>
    </source>
</evidence>